<dbReference type="EMBL" id="FNVO01000012">
    <property type="protein sequence ID" value="SEG78824.1"/>
    <property type="molecule type" value="Genomic_DNA"/>
</dbReference>
<feature type="domain" description="Asparagine synthetase" evidence="5">
    <location>
        <begin position="208"/>
        <end position="589"/>
    </location>
</feature>
<dbReference type="Proteomes" id="UP000236723">
    <property type="component" value="Unassembled WGS sequence"/>
</dbReference>
<dbReference type="GO" id="GO:0004066">
    <property type="term" value="F:asparagine synthase (glutamine-hydrolyzing) activity"/>
    <property type="evidence" value="ECO:0007669"/>
    <property type="project" value="UniProtKB-EC"/>
</dbReference>
<reference evidence="7" key="1">
    <citation type="submission" date="2016-10" db="EMBL/GenBank/DDBJ databases">
        <authorList>
            <person name="Varghese N."/>
            <person name="Submissions S."/>
        </authorList>
    </citation>
    <scope>NUCLEOTIDE SEQUENCE [LARGE SCALE GENOMIC DNA]</scope>
    <source>
        <strain evidence="7">DSM 43163</strain>
    </source>
</reference>
<protein>
    <recommendedName>
        <fullName evidence="2">asparagine synthase (glutamine-hydrolyzing)</fullName>
        <ecNumber evidence="2">6.3.5.4</ecNumber>
    </recommendedName>
</protein>
<dbReference type="EC" id="6.3.5.4" evidence="2"/>
<dbReference type="GO" id="GO:0006529">
    <property type="term" value="P:asparagine biosynthetic process"/>
    <property type="evidence" value="ECO:0007669"/>
    <property type="project" value="UniProtKB-KW"/>
</dbReference>
<evidence type="ECO:0000256" key="4">
    <source>
        <dbReference type="ARBA" id="ARBA00048741"/>
    </source>
</evidence>
<comment type="pathway">
    <text evidence="1">Amino-acid biosynthesis; L-asparagine biosynthesis; L-asparagine from L-aspartate (L-Gln route): step 1/1.</text>
</comment>
<comment type="catalytic activity">
    <reaction evidence="4">
        <text>L-aspartate + L-glutamine + ATP + H2O = L-asparagine + L-glutamate + AMP + diphosphate + H(+)</text>
        <dbReference type="Rhea" id="RHEA:12228"/>
        <dbReference type="ChEBI" id="CHEBI:15377"/>
        <dbReference type="ChEBI" id="CHEBI:15378"/>
        <dbReference type="ChEBI" id="CHEBI:29985"/>
        <dbReference type="ChEBI" id="CHEBI:29991"/>
        <dbReference type="ChEBI" id="CHEBI:30616"/>
        <dbReference type="ChEBI" id="CHEBI:33019"/>
        <dbReference type="ChEBI" id="CHEBI:58048"/>
        <dbReference type="ChEBI" id="CHEBI:58359"/>
        <dbReference type="ChEBI" id="CHEBI:456215"/>
        <dbReference type="EC" id="6.3.5.4"/>
    </reaction>
</comment>
<evidence type="ECO:0000313" key="7">
    <source>
        <dbReference type="Proteomes" id="UP000236723"/>
    </source>
</evidence>
<dbReference type="RefSeq" id="WP_103940687.1">
    <property type="nucleotide sequence ID" value="NZ_FNVO01000012.1"/>
</dbReference>
<sequence>MDFVVLPDHPVGAEVAASLPWPGDVQVISHCSGRPWIVGRWSDNDVVSADAGNNKVVLFGPAGVSRTTLTERLRGVRSVSDLDTVARFVPGCFHLVSSIQGTVRIQGSISTARQVFHGTVAGVTVAADRPWTLASLTGAEVDTELIALHLLAPYGPPWPLNDACLWKGIHALHGGHYLRIDGDGTARTIQWWTPPEPDMPLDRGATTLRQTLIEAVQARTRPGQVISADLSGGMDSTSLCFLAARGDNPLITVHYEPLDPSNDDKTWADQCQTALSNTRHLVIQRDTAPTWCTPTAVTDKEIDGPTPFFHVRAMTEHLARVVSDAGASRHLRGLNGDELFHLRLACLHTFARRHPLKSIPHIRAKKAQRRWTTATTLRFLLNGKSYPRWVSSVADHLTDHRETPEGDWEIAPKMPPWATRDAVGKVRQLLLQSAEDGLRPVSDLPVQHDMIQITRVNGTAHRQHSRMASAFGVSLEAPYLDDRVVEVALSVRLEDRLSTRQFKPVLSAAMRGIAPQRHLGRSTKGDYSAEFFTGLTKNRKELLELCDDSLLAKMGLIDADALRNVLLGLYKDTRPYVPLGPTLACETWLQALSQTAGPSGVLVPRGRAE</sequence>
<dbReference type="Pfam" id="PF00733">
    <property type="entry name" value="Asn_synthase"/>
    <property type="match status" value="1"/>
</dbReference>
<evidence type="ECO:0000256" key="1">
    <source>
        <dbReference type="ARBA" id="ARBA00005187"/>
    </source>
</evidence>
<gene>
    <name evidence="6" type="ORF">SAMN04489712_112129</name>
</gene>
<dbReference type="GO" id="GO:0005829">
    <property type="term" value="C:cytosol"/>
    <property type="evidence" value="ECO:0007669"/>
    <property type="project" value="TreeGrafter"/>
</dbReference>
<dbReference type="PANTHER" id="PTHR43284">
    <property type="entry name" value="ASPARAGINE SYNTHETASE (GLUTAMINE-HYDROLYZING)"/>
    <property type="match status" value="1"/>
</dbReference>
<keyword evidence="7" id="KW-1185">Reference proteome</keyword>
<evidence type="ECO:0000259" key="5">
    <source>
        <dbReference type="Pfam" id="PF00733"/>
    </source>
</evidence>
<name>A0A1H6D159_9ACTN</name>
<evidence type="ECO:0000256" key="3">
    <source>
        <dbReference type="ARBA" id="ARBA00022888"/>
    </source>
</evidence>
<keyword evidence="3" id="KW-0028">Amino-acid biosynthesis</keyword>
<keyword evidence="3" id="KW-0061">Asparagine biosynthesis</keyword>
<proteinExistence type="predicted"/>
<dbReference type="InterPro" id="IPR051786">
    <property type="entry name" value="ASN_synthetase/amidase"/>
</dbReference>
<accession>A0A1H6D159</accession>
<dbReference type="PANTHER" id="PTHR43284:SF1">
    <property type="entry name" value="ASPARAGINE SYNTHETASE"/>
    <property type="match status" value="1"/>
</dbReference>
<dbReference type="InterPro" id="IPR014729">
    <property type="entry name" value="Rossmann-like_a/b/a_fold"/>
</dbReference>
<organism evidence="6 7">
    <name type="scientific">Thermomonospora echinospora</name>
    <dbReference type="NCBI Taxonomy" id="1992"/>
    <lineage>
        <taxon>Bacteria</taxon>
        <taxon>Bacillati</taxon>
        <taxon>Actinomycetota</taxon>
        <taxon>Actinomycetes</taxon>
        <taxon>Streptosporangiales</taxon>
        <taxon>Thermomonosporaceae</taxon>
        <taxon>Thermomonospora</taxon>
    </lineage>
</organism>
<evidence type="ECO:0000313" key="6">
    <source>
        <dbReference type="EMBL" id="SEG78824.1"/>
    </source>
</evidence>
<dbReference type="Gene3D" id="3.40.50.620">
    <property type="entry name" value="HUPs"/>
    <property type="match status" value="2"/>
</dbReference>
<dbReference type="InterPro" id="IPR001962">
    <property type="entry name" value="Asn_synthase"/>
</dbReference>
<evidence type="ECO:0000256" key="2">
    <source>
        <dbReference type="ARBA" id="ARBA00012737"/>
    </source>
</evidence>
<dbReference type="SUPFAM" id="SSF52402">
    <property type="entry name" value="Adenine nucleotide alpha hydrolases-like"/>
    <property type="match status" value="1"/>
</dbReference>
<dbReference type="OrthoDB" id="7053173at2"/>
<dbReference type="AlphaFoldDB" id="A0A1H6D159"/>